<dbReference type="AlphaFoldDB" id="A0A0K1JLD2"/>
<dbReference type="Proteomes" id="UP000066480">
    <property type="component" value="Chromosome"/>
</dbReference>
<evidence type="ECO:0000256" key="1">
    <source>
        <dbReference type="ARBA" id="ARBA00012771"/>
    </source>
</evidence>
<dbReference type="InterPro" id="IPR040758">
    <property type="entry name" value="PrmC_N"/>
</dbReference>
<dbReference type="STRING" id="571913.VV02_19575"/>
<dbReference type="GO" id="GO:0003676">
    <property type="term" value="F:nucleic acid binding"/>
    <property type="evidence" value="ECO:0007669"/>
    <property type="project" value="InterPro"/>
</dbReference>
<dbReference type="GO" id="GO:0102559">
    <property type="term" value="F:peptide chain release factor N(5)-glutamine methyltransferase activity"/>
    <property type="evidence" value="ECO:0007669"/>
    <property type="project" value="UniProtKB-EC"/>
</dbReference>
<dbReference type="RefSeq" id="WP_052594240.1">
    <property type="nucleotide sequence ID" value="NZ_CP011112.1"/>
</dbReference>
<organism evidence="8 9">
    <name type="scientific">Luteipulveratus mongoliensis</name>
    <dbReference type="NCBI Taxonomy" id="571913"/>
    <lineage>
        <taxon>Bacteria</taxon>
        <taxon>Bacillati</taxon>
        <taxon>Actinomycetota</taxon>
        <taxon>Actinomycetes</taxon>
        <taxon>Micrococcales</taxon>
        <taxon>Dermacoccaceae</taxon>
        <taxon>Luteipulveratus</taxon>
    </lineage>
</organism>
<proteinExistence type="predicted"/>
<dbReference type="InterPro" id="IPR050320">
    <property type="entry name" value="N5-glutamine_MTase"/>
</dbReference>
<dbReference type="InterPro" id="IPR029063">
    <property type="entry name" value="SAM-dependent_MTases_sf"/>
</dbReference>
<dbReference type="EC" id="2.1.1.297" evidence="1"/>
<dbReference type="PATRIC" id="fig|571913.6.peg.3963"/>
<dbReference type="InterPro" id="IPR004556">
    <property type="entry name" value="HemK-like"/>
</dbReference>
<keyword evidence="3 8" id="KW-0808">Transferase</keyword>
<evidence type="ECO:0000256" key="3">
    <source>
        <dbReference type="ARBA" id="ARBA00022679"/>
    </source>
</evidence>
<evidence type="ECO:0000259" key="7">
    <source>
        <dbReference type="Pfam" id="PF17827"/>
    </source>
</evidence>
<sequence length="282" mass="30290">MGHDEIREVTARLAEAGIPSPEHDAVALLAHAWGRSVAEVRHAQVMGRTPPADVRDRLTSLVDARATRVPLQHLTGVTGFRGIELAVGPGVFIPRPETEMLVDLALADVAHGGLVIDLCTGSGAIPLAIKQERPDLTVLAVELDPMAHAWAERNRDQLGLEVEIRCGAAQSAFPDLVGLVDVVVSNPPYIPVGMVPIDPEVRDHDPEVALFGGSDDGLRIPVEVAARAAELLRPEGRLVMEHADVQGDSLPRALTRQGHWADIQDHCDLTERPRALTAVRAP</sequence>
<accession>A0A0K1JLD2</accession>
<evidence type="ECO:0000313" key="8">
    <source>
        <dbReference type="EMBL" id="AKU17527.1"/>
    </source>
</evidence>
<dbReference type="InterPro" id="IPR019874">
    <property type="entry name" value="RF_methyltr_PrmC"/>
</dbReference>
<dbReference type="Gene3D" id="1.10.8.10">
    <property type="entry name" value="DNA helicase RuvA subunit, C-terminal domain"/>
    <property type="match status" value="1"/>
</dbReference>
<evidence type="ECO:0000313" key="9">
    <source>
        <dbReference type="Proteomes" id="UP000066480"/>
    </source>
</evidence>
<keyword evidence="9" id="KW-1185">Reference proteome</keyword>
<evidence type="ECO:0000256" key="4">
    <source>
        <dbReference type="ARBA" id="ARBA00022691"/>
    </source>
</evidence>
<dbReference type="Gene3D" id="3.40.50.150">
    <property type="entry name" value="Vaccinia Virus protein VP39"/>
    <property type="match status" value="1"/>
</dbReference>
<dbReference type="CDD" id="cd02440">
    <property type="entry name" value="AdoMet_MTases"/>
    <property type="match status" value="1"/>
</dbReference>
<keyword evidence="2 8" id="KW-0489">Methyltransferase</keyword>
<dbReference type="PANTHER" id="PTHR18895:SF74">
    <property type="entry name" value="MTRF1L RELEASE FACTOR GLUTAMINE METHYLTRANSFERASE"/>
    <property type="match status" value="1"/>
</dbReference>
<dbReference type="SUPFAM" id="SSF53335">
    <property type="entry name" value="S-adenosyl-L-methionine-dependent methyltransferases"/>
    <property type="match status" value="1"/>
</dbReference>
<dbReference type="PANTHER" id="PTHR18895">
    <property type="entry name" value="HEMK METHYLTRANSFERASE"/>
    <property type="match status" value="1"/>
</dbReference>
<gene>
    <name evidence="8" type="ORF">VV02_19575</name>
</gene>
<dbReference type="Pfam" id="PF05175">
    <property type="entry name" value="MTS"/>
    <property type="match status" value="1"/>
</dbReference>
<dbReference type="KEGG" id="lmoi:VV02_19575"/>
<dbReference type="GO" id="GO:0032259">
    <property type="term" value="P:methylation"/>
    <property type="evidence" value="ECO:0007669"/>
    <property type="project" value="UniProtKB-KW"/>
</dbReference>
<evidence type="ECO:0000256" key="2">
    <source>
        <dbReference type="ARBA" id="ARBA00022603"/>
    </source>
</evidence>
<dbReference type="Pfam" id="PF17827">
    <property type="entry name" value="PrmC_N"/>
    <property type="match status" value="1"/>
</dbReference>
<dbReference type="PROSITE" id="PS00092">
    <property type="entry name" value="N6_MTASE"/>
    <property type="match status" value="1"/>
</dbReference>
<dbReference type="OrthoDB" id="9800643at2"/>
<evidence type="ECO:0000259" key="6">
    <source>
        <dbReference type="Pfam" id="PF05175"/>
    </source>
</evidence>
<feature type="domain" description="Methyltransferase small" evidence="6">
    <location>
        <begin position="100"/>
        <end position="189"/>
    </location>
</feature>
<dbReference type="NCBIfam" id="TIGR00536">
    <property type="entry name" value="hemK_fam"/>
    <property type="match status" value="1"/>
</dbReference>
<protein>
    <recommendedName>
        <fullName evidence="1">peptide chain release factor N(5)-glutamine methyltransferase</fullName>
        <ecNumber evidence="1">2.1.1.297</ecNumber>
    </recommendedName>
</protein>
<dbReference type="InterPro" id="IPR002052">
    <property type="entry name" value="DNA_methylase_N6_adenine_CS"/>
</dbReference>
<reference evidence="8 9" key="1">
    <citation type="submission" date="2015-03" db="EMBL/GenBank/DDBJ databases">
        <title>Luteipulveratus halotolerans sp. nov., a novel actinobacterium (Dermacoccaceae) from Sarawak, Malaysia.</title>
        <authorList>
            <person name="Juboi H."/>
            <person name="Basik A."/>
            <person name="Shamsul S.S."/>
            <person name="Arnold P."/>
            <person name="Schmitt E.K."/>
            <person name="Sanglier J.-J."/>
            <person name="Yeo T."/>
        </authorList>
    </citation>
    <scope>NUCLEOTIDE SEQUENCE [LARGE SCALE GENOMIC DNA]</scope>
    <source>
        <strain evidence="8 9">MN07-A0370</strain>
    </source>
</reference>
<feature type="domain" description="Release factor glutamine methyltransferase N-terminal" evidence="7">
    <location>
        <begin position="7"/>
        <end position="76"/>
    </location>
</feature>
<name>A0A0K1JLD2_9MICO</name>
<dbReference type="EMBL" id="CP011112">
    <property type="protein sequence ID" value="AKU17527.1"/>
    <property type="molecule type" value="Genomic_DNA"/>
</dbReference>
<dbReference type="NCBIfam" id="TIGR03534">
    <property type="entry name" value="RF_mod_PrmC"/>
    <property type="match status" value="1"/>
</dbReference>
<comment type="catalytic activity">
    <reaction evidence="5">
        <text>L-glutaminyl-[peptide chain release factor] + S-adenosyl-L-methionine = N(5)-methyl-L-glutaminyl-[peptide chain release factor] + S-adenosyl-L-homocysteine + H(+)</text>
        <dbReference type="Rhea" id="RHEA:42896"/>
        <dbReference type="Rhea" id="RHEA-COMP:10271"/>
        <dbReference type="Rhea" id="RHEA-COMP:10272"/>
        <dbReference type="ChEBI" id="CHEBI:15378"/>
        <dbReference type="ChEBI" id="CHEBI:30011"/>
        <dbReference type="ChEBI" id="CHEBI:57856"/>
        <dbReference type="ChEBI" id="CHEBI:59789"/>
        <dbReference type="ChEBI" id="CHEBI:61891"/>
        <dbReference type="EC" id="2.1.1.297"/>
    </reaction>
</comment>
<dbReference type="InterPro" id="IPR007848">
    <property type="entry name" value="Small_mtfrase_dom"/>
</dbReference>
<keyword evidence="4" id="KW-0949">S-adenosyl-L-methionine</keyword>
<evidence type="ECO:0000256" key="5">
    <source>
        <dbReference type="ARBA" id="ARBA00048391"/>
    </source>
</evidence>